<evidence type="ECO:0000256" key="2">
    <source>
        <dbReference type="ARBA" id="ARBA00022723"/>
    </source>
</evidence>
<dbReference type="EMBL" id="CP158568">
    <property type="protein sequence ID" value="XBY44711.1"/>
    <property type="molecule type" value="Genomic_DNA"/>
</dbReference>
<dbReference type="GO" id="GO:0046872">
    <property type="term" value="F:metal ion binding"/>
    <property type="evidence" value="ECO:0007669"/>
    <property type="project" value="UniProtKB-KW"/>
</dbReference>
<dbReference type="InterPro" id="IPR036412">
    <property type="entry name" value="HAD-like_sf"/>
</dbReference>
<protein>
    <submittedName>
        <fullName evidence="5">HAD-IIIA family hydrolase</fullName>
    </submittedName>
</protein>
<dbReference type="SUPFAM" id="SSF53448">
    <property type="entry name" value="Nucleotide-diphospho-sugar transferases"/>
    <property type="match status" value="1"/>
</dbReference>
<dbReference type="KEGG" id="mflg:ABS361_22415"/>
<dbReference type="Gene3D" id="3.40.50.1000">
    <property type="entry name" value="HAD superfamily/HAD-like"/>
    <property type="match status" value="1"/>
</dbReference>
<dbReference type="SUPFAM" id="SSF56784">
    <property type="entry name" value="HAD-like"/>
    <property type="match status" value="1"/>
</dbReference>
<dbReference type="CDD" id="cd07503">
    <property type="entry name" value="HAD_HisB-N"/>
    <property type="match status" value="1"/>
</dbReference>
<keyword evidence="1" id="KW-0963">Cytoplasm</keyword>
<dbReference type="InterPro" id="IPR023214">
    <property type="entry name" value="HAD_sf"/>
</dbReference>
<evidence type="ECO:0000256" key="3">
    <source>
        <dbReference type="ARBA" id="ARBA00022801"/>
    </source>
</evidence>
<dbReference type="InterPro" id="IPR029044">
    <property type="entry name" value="Nucleotide-diphossugar_trans"/>
</dbReference>
<sequence>MVTSGVCWAWLFDGFLGAELSPAAAFGSPVPFAIFRSGLLGMSMIRQAVILVGGFGTRLRALGLDCPKPLAEIAGRPFVEHVIRHLARFGVSEIVLVAGYKGDMVRDRYDGRTLFGAKLRVAIEAVPMGTGGALTVVDGLDDVFLVSNGDSLFDADLVGFLTKPLADCSAGRVLLREIEDGSRYGAVSVGPDGLVVAFDEKREGSGRQLINAGVYVLRRDAVAATIRNEPTSIERDVFPTWVADRRLEAVQAQGYFIDIGLPETFEQAGRELLSVVTAPAAFLDRDGVINVDADGYSHRPERLAFTPTAVEGIRQLNKAGFYVIVVTNQAGIAKGHYTEADMHDFHAEIQRRLMSQDAHIDAFYHCPYHPEGTVEVFREDHADRKPRPGMILRALADWPIRTEGSFLIGDRSSDLEAAAGAGLPGVLVTSDICDLKAVAESQILLQRG</sequence>
<dbReference type="Gene3D" id="3.90.550.10">
    <property type="entry name" value="Spore Coat Polysaccharide Biosynthesis Protein SpsA, Chain A"/>
    <property type="match status" value="1"/>
</dbReference>
<accession>A0AAU7XA43</accession>
<keyword evidence="2" id="KW-0479">Metal-binding</keyword>
<dbReference type="NCBIfam" id="TIGR01656">
    <property type="entry name" value="Histidinol-ppas"/>
    <property type="match status" value="1"/>
</dbReference>
<dbReference type="CDD" id="cd06915">
    <property type="entry name" value="NTP_transferase_WcbM_like"/>
    <property type="match status" value="1"/>
</dbReference>
<evidence type="ECO:0000313" key="5">
    <source>
        <dbReference type="EMBL" id="XBY44711.1"/>
    </source>
</evidence>
<dbReference type="InterPro" id="IPR006543">
    <property type="entry name" value="Histidinol-phos"/>
</dbReference>
<dbReference type="PANTHER" id="PTHR22572">
    <property type="entry name" value="SUGAR-1-PHOSPHATE GUANYL TRANSFERASE"/>
    <property type="match status" value="1"/>
</dbReference>
<dbReference type="GO" id="GO:0016791">
    <property type="term" value="F:phosphatase activity"/>
    <property type="evidence" value="ECO:0007669"/>
    <property type="project" value="InterPro"/>
</dbReference>
<evidence type="ECO:0000259" key="4">
    <source>
        <dbReference type="Pfam" id="PF00483"/>
    </source>
</evidence>
<name>A0AAU7XA43_9HYPH</name>
<dbReference type="Pfam" id="PF00483">
    <property type="entry name" value="NTP_transferase"/>
    <property type="match status" value="1"/>
</dbReference>
<dbReference type="InterPro" id="IPR005835">
    <property type="entry name" value="NTP_transferase_dom"/>
</dbReference>
<dbReference type="NCBIfam" id="TIGR01662">
    <property type="entry name" value="HAD-SF-IIIA"/>
    <property type="match status" value="1"/>
</dbReference>
<dbReference type="InterPro" id="IPR050486">
    <property type="entry name" value="Mannose-1P_guanyltransferase"/>
</dbReference>
<dbReference type="InterPro" id="IPR006549">
    <property type="entry name" value="HAD-SF_hydro_IIIA"/>
</dbReference>
<gene>
    <name evidence="5" type="ORF">ABS361_22415</name>
</gene>
<keyword evidence="3 5" id="KW-0378">Hydrolase</keyword>
<proteinExistence type="predicted"/>
<evidence type="ECO:0000256" key="1">
    <source>
        <dbReference type="ARBA" id="ARBA00022490"/>
    </source>
</evidence>
<reference evidence="5" key="1">
    <citation type="submission" date="2024-06" db="EMBL/GenBank/DDBJ databases">
        <title>Methylostella associata gen. nov., sp. nov., a novel Ancalomicrobiaceae-affiliated facultatively methylotrophic bacteria that feed on methanotrophs of the genus Methylococcus.</title>
        <authorList>
            <person name="Saltykova V."/>
            <person name="Danilova O.V."/>
            <person name="Oshkin I.Y."/>
            <person name="Belova S.E."/>
            <person name="Pimenov N.V."/>
            <person name="Dedysh S.N."/>
        </authorList>
    </citation>
    <scope>NUCLEOTIDE SEQUENCE</scope>
    <source>
        <strain evidence="5">S20</strain>
    </source>
</reference>
<dbReference type="RefSeq" id="WP_407049802.1">
    <property type="nucleotide sequence ID" value="NZ_CP158568.1"/>
</dbReference>
<organism evidence="5">
    <name type="scientific">Methyloraptor flagellatus</name>
    <dbReference type="NCBI Taxonomy" id="3162530"/>
    <lineage>
        <taxon>Bacteria</taxon>
        <taxon>Pseudomonadati</taxon>
        <taxon>Pseudomonadota</taxon>
        <taxon>Alphaproteobacteria</taxon>
        <taxon>Hyphomicrobiales</taxon>
        <taxon>Ancalomicrobiaceae</taxon>
        <taxon>Methyloraptor</taxon>
    </lineage>
</organism>
<feature type="domain" description="Nucleotidyl transferase" evidence="4">
    <location>
        <begin position="48"/>
        <end position="272"/>
    </location>
</feature>
<dbReference type="Pfam" id="PF13242">
    <property type="entry name" value="Hydrolase_like"/>
    <property type="match status" value="1"/>
</dbReference>
<dbReference type="AlphaFoldDB" id="A0AAU7XA43"/>